<comment type="caution">
    <text evidence="1">The sequence shown here is derived from an EMBL/GenBank/DDBJ whole genome shotgun (WGS) entry which is preliminary data.</text>
</comment>
<dbReference type="Proteomes" id="UP000290289">
    <property type="component" value="Chromosome 12"/>
</dbReference>
<organism evidence="1 2">
    <name type="scientific">Malus domestica</name>
    <name type="common">Apple</name>
    <name type="synonym">Pyrus malus</name>
    <dbReference type="NCBI Taxonomy" id="3750"/>
    <lineage>
        <taxon>Eukaryota</taxon>
        <taxon>Viridiplantae</taxon>
        <taxon>Streptophyta</taxon>
        <taxon>Embryophyta</taxon>
        <taxon>Tracheophyta</taxon>
        <taxon>Spermatophyta</taxon>
        <taxon>Magnoliopsida</taxon>
        <taxon>eudicotyledons</taxon>
        <taxon>Gunneridae</taxon>
        <taxon>Pentapetalae</taxon>
        <taxon>rosids</taxon>
        <taxon>fabids</taxon>
        <taxon>Rosales</taxon>
        <taxon>Rosaceae</taxon>
        <taxon>Amygdaloideae</taxon>
        <taxon>Maleae</taxon>
        <taxon>Malus</taxon>
    </lineage>
</organism>
<protein>
    <submittedName>
        <fullName evidence="1">Uncharacterized protein</fullName>
    </submittedName>
</protein>
<proteinExistence type="predicted"/>
<evidence type="ECO:0000313" key="1">
    <source>
        <dbReference type="EMBL" id="RXH81788.1"/>
    </source>
</evidence>
<keyword evidence="2" id="KW-1185">Reference proteome</keyword>
<evidence type="ECO:0000313" key="2">
    <source>
        <dbReference type="Proteomes" id="UP000290289"/>
    </source>
</evidence>
<reference evidence="1 2" key="1">
    <citation type="submission" date="2018-10" db="EMBL/GenBank/DDBJ databases">
        <title>A high-quality apple genome assembly.</title>
        <authorList>
            <person name="Hu J."/>
        </authorList>
    </citation>
    <scope>NUCLEOTIDE SEQUENCE [LARGE SCALE GENOMIC DNA]</scope>
    <source>
        <strain evidence="2">cv. HFTH1</strain>
        <tissue evidence="1">Young leaf</tissue>
    </source>
</reference>
<dbReference type="AlphaFoldDB" id="A0A498IDR7"/>
<gene>
    <name evidence="1" type="ORF">DVH24_036129</name>
</gene>
<dbReference type="EMBL" id="RDQH01000338">
    <property type="protein sequence ID" value="RXH81788.1"/>
    <property type="molecule type" value="Genomic_DNA"/>
</dbReference>
<accession>A0A498IDR7</accession>
<sequence length="92" mass="10423">MQNKAGSTHIKWGRLLARKTIQAACTKNEVRYVTQIGASITHEKWGGLLARKACKMIFPADESPFRIFFGQLQQPLGFQIGIILFYTFLSSF</sequence>
<name>A0A498IDR7_MALDO</name>